<reference evidence="3 4" key="1">
    <citation type="submission" date="2018-07" db="EMBL/GenBank/DDBJ databases">
        <title>Campylobacter zealandensis sp. nov., isolated from birds and water in New Zealand.</title>
        <authorList>
            <person name="Wilkinson D.A."/>
            <person name="Biggs P.J."/>
            <person name="French N.P."/>
            <person name="Midwinter A.C."/>
        </authorList>
    </citation>
    <scope>NUCLEOTIDE SEQUENCE [LARGE SCALE GENOMIC DNA]</scope>
    <source>
        <strain evidence="3 4">B423b</strain>
    </source>
</reference>
<dbReference type="Gene3D" id="3.40.50.1110">
    <property type="entry name" value="SGNH hydrolase"/>
    <property type="match status" value="1"/>
</dbReference>
<dbReference type="InterPro" id="IPR055041">
    <property type="entry name" value="Ape1_N"/>
</dbReference>
<protein>
    <submittedName>
        <fullName evidence="3">Uncharacterized protein</fullName>
    </submittedName>
</protein>
<dbReference type="Pfam" id="PF13472">
    <property type="entry name" value="Lipase_GDSL_2"/>
    <property type="match status" value="1"/>
</dbReference>
<dbReference type="SUPFAM" id="SSF52266">
    <property type="entry name" value="SGNH hydrolase"/>
    <property type="match status" value="1"/>
</dbReference>
<dbReference type="GO" id="GO:0016788">
    <property type="term" value="F:hydrolase activity, acting on ester bonds"/>
    <property type="evidence" value="ECO:0007669"/>
    <property type="project" value="UniProtKB-ARBA"/>
</dbReference>
<dbReference type="OrthoDB" id="5318134at2"/>
<sequence>MIKNIIIFIVCSYVFLNAVSLDTRNCISNYVDNKSLKLLKQKIKENKNLGVRIYGDSHIAADFFPNTLRNLLFKTNALGFVYAVQPKYQQNSNLIYEFKNFEILSSKNLKKNINYPLGGVIANALKKNAYIILDTKLNPKKFNVGFIFKSPSNDDAFIIKDENNKTYKLKSKKNKWSYKEIELDFPFKITALTKNAKLGGYIIYNKNKNNLFLDTLAINGAKSDLWKEWNLNISKEELKILKQDLIILAYGTNDALYGKFDKKTFKQDFKKLIQILKKINKNAVFMIISPPTIKESNSHFFTIRKSLYEIAKEEKTLIFDMHQFMKDNKGKDYWIKQKLSLKDVHLSVKGYEIMAKKMYQDLINTLKTIH</sequence>
<dbReference type="EMBL" id="QPGR01000010">
    <property type="protein sequence ID" value="TBR80278.1"/>
    <property type="molecule type" value="Genomic_DNA"/>
</dbReference>
<feature type="domain" description="Peptidoglycan O-acetylesterase N-terminal" evidence="2">
    <location>
        <begin position="78"/>
        <end position="187"/>
    </location>
</feature>
<dbReference type="InterPro" id="IPR013830">
    <property type="entry name" value="SGNH_hydro"/>
</dbReference>
<evidence type="ECO:0000259" key="1">
    <source>
        <dbReference type="Pfam" id="PF13472"/>
    </source>
</evidence>
<dbReference type="InterPro" id="IPR051532">
    <property type="entry name" value="Ester_Hydrolysis_Enzymes"/>
</dbReference>
<evidence type="ECO:0000313" key="3">
    <source>
        <dbReference type="EMBL" id="TBR80278.1"/>
    </source>
</evidence>
<evidence type="ECO:0000259" key="2">
    <source>
        <dbReference type="Pfam" id="PF22753"/>
    </source>
</evidence>
<comment type="caution">
    <text evidence="3">The sequence shown here is derived from an EMBL/GenBank/DDBJ whole genome shotgun (WGS) entry which is preliminary data.</text>
</comment>
<gene>
    <name evidence="3" type="ORF">DU473_05780</name>
</gene>
<name>A0A4Q9JTJ5_9BACT</name>
<dbReference type="Pfam" id="PF22753">
    <property type="entry name" value="Ape1_N"/>
    <property type="match status" value="1"/>
</dbReference>
<feature type="domain" description="SGNH hydrolase-type esterase" evidence="1">
    <location>
        <begin position="210"/>
        <end position="353"/>
    </location>
</feature>
<keyword evidence="4" id="KW-1185">Reference proteome</keyword>
<evidence type="ECO:0000313" key="4">
    <source>
        <dbReference type="Proteomes" id="UP000292583"/>
    </source>
</evidence>
<dbReference type="Gene3D" id="2.60.120.1360">
    <property type="match status" value="1"/>
</dbReference>
<dbReference type="Proteomes" id="UP000292583">
    <property type="component" value="Unassembled WGS sequence"/>
</dbReference>
<dbReference type="RefSeq" id="WP_131186692.1">
    <property type="nucleotide sequence ID" value="NZ_QPGR01000010.1"/>
</dbReference>
<dbReference type="AlphaFoldDB" id="A0A4Q9JTJ5"/>
<dbReference type="InterPro" id="IPR036514">
    <property type="entry name" value="SGNH_hydro_sf"/>
</dbReference>
<organism evidence="3 4">
    <name type="scientific">Campylobacter novaezeelandiae</name>
    <dbReference type="NCBI Taxonomy" id="2267891"/>
    <lineage>
        <taxon>Bacteria</taxon>
        <taxon>Pseudomonadati</taxon>
        <taxon>Campylobacterota</taxon>
        <taxon>Epsilonproteobacteria</taxon>
        <taxon>Campylobacterales</taxon>
        <taxon>Campylobacteraceae</taxon>
        <taxon>Campylobacter</taxon>
    </lineage>
</organism>
<accession>A0A4Q9JTJ5</accession>
<dbReference type="PANTHER" id="PTHR30383">
    <property type="entry name" value="THIOESTERASE 1/PROTEASE 1/LYSOPHOSPHOLIPASE L1"/>
    <property type="match status" value="1"/>
</dbReference>
<proteinExistence type="predicted"/>